<dbReference type="RefSeq" id="WP_324619942.1">
    <property type="nucleotide sequence ID" value="NZ_JAYKOT010000003.1"/>
</dbReference>
<dbReference type="Proteomes" id="UP001357733">
    <property type="component" value="Unassembled WGS sequence"/>
</dbReference>
<dbReference type="EMBL" id="JAYKOT010000003">
    <property type="protein sequence ID" value="MEB3429774.1"/>
    <property type="molecule type" value="Genomic_DNA"/>
</dbReference>
<accession>A0AAW9MW09</accession>
<protein>
    <submittedName>
        <fullName evidence="1">Uncharacterized protein</fullName>
    </submittedName>
</protein>
<keyword evidence="2" id="KW-1185">Reference proteome</keyword>
<dbReference type="AlphaFoldDB" id="A0AAW9MW09"/>
<comment type="caution">
    <text evidence="1">The sequence shown here is derived from an EMBL/GenBank/DDBJ whole genome shotgun (WGS) entry which is preliminary data.</text>
</comment>
<organism evidence="1 2">
    <name type="scientific">Citroniella saccharovorans</name>
    <dbReference type="NCBI Taxonomy" id="2053367"/>
    <lineage>
        <taxon>Bacteria</taxon>
        <taxon>Bacillati</taxon>
        <taxon>Bacillota</taxon>
        <taxon>Tissierellia</taxon>
        <taxon>Tissierellales</taxon>
        <taxon>Peptoniphilaceae</taxon>
        <taxon>Citroniella</taxon>
    </lineage>
</organism>
<evidence type="ECO:0000313" key="1">
    <source>
        <dbReference type="EMBL" id="MEB3429774.1"/>
    </source>
</evidence>
<reference evidence="1 2" key="1">
    <citation type="submission" date="2024-01" db="EMBL/GenBank/DDBJ databases">
        <title>Complete genome sequence of Citroniella saccharovorans strain M6.X9, isolated from human fecal sample.</title>
        <authorList>
            <person name="Cheng G."/>
            <person name="Westerholm M."/>
            <person name="Schnurer A."/>
        </authorList>
    </citation>
    <scope>NUCLEOTIDE SEQUENCE [LARGE SCALE GENOMIC DNA]</scope>
    <source>
        <strain evidence="1 2">DSM 29873</strain>
    </source>
</reference>
<proteinExistence type="predicted"/>
<name>A0AAW9MW09_9FIRM</name>
<evidence type="ECO:0000313" key="2">
    <source>
        <dbReference type="Proteomes" id="UP001357733"/>
    </source>
</evidence>
<sequence>MPYGFTEQGIAMLSAVLKSDVAVEVSIKIMNSFCGDEKIFDFQSRAVFKIG</sequence>
<gene>
    <name evidence="1" type="ORF">VLK81_07090</name>
</gene>